<reference evidence="2" key="1">
    <citation type="submission" date="2015-07" db="EMBL/GenBank/DDBJ databases">
        <authorList>
            <person name="Rodrigo-Torres Lidia"/>
            <person name="Arahal R.David."/>
        </authorList>
    </citation>
    <scope>NUCLEOTIDE SEQUENCE [LARGE SCALE GENOMIC DNA]</scope>
    <source>
        <strain evidence="2">CECT 4801</strain>
    </source>
</reference>
<evidence type="ECO:0000313" key="2">
    <source>
        <dbReference type="Proteomes" id="UP000048926"/>
    </source>
</evidence>
<sequence>MIGGECRLPYYRLHKSNQGKQITFSPPANPIASTRSSNPYLGYRGYRTDFELEISLPA</sequence>
<organism evidence="1 2">
    <name type="scientific">Roseibium aggregatum</name>
    <dbReference type="NCBI Taxonomy" id="187304"/>
    <lineage>
        <taxon>Bacteria</taxon>
        <taxon>Pseudomonadati</taxon>
        <taxon>Pseudomonadota</taxon>
        <taxon>Alphaproteobacteria</taxon>
        <taxon>Hyphomicrobiales</taxon>
        <taxon>Stappiaceae</taxon>
        <taxon>Roseibium</taxon>
    </lineage>
</organism>
<dbReference type="AlphaFoldDB" id="A0A0M6YC29"/>
<dbReference type="EMBL" id="CXST01000006">
    <property type="protein sequence ID" value="CTQ47238.1"/>
    <property type="molecule type" value="Genomic_DNA"/>
</dbReference>
<evidence type="ECO:0000313" key="1">
    <source>
        <dbReference type="EMBL" id="CTQ47238.1"/>
    </source>
</evidence>
<keyword evidence="2" id="KW-1185">Reference proteome</keyword>
<name>A0A0M6YC29_9HYPH</name>
<dbReference type="Proteomes" id="UP000048926">
    <property type="component" value="Unassembled WGS sequence"/>
</dbReference>
<protein>
    <submittedName>
        <fullName evidence="1">Uncharacterized protein</fullName>
    </submittedName>
</protein>
<gene>
    <name evidence="1" type="ORF">LAL4801_05700</name>
</gene>
<accession>A0A0M6YC29</accession>
<proteinExistence type="predicted"/>